<accession>A0ABX5EJV7</accession>
<evidence type="ECO:0000256" key="4">
    <source>
        <dbReference type="ARBA" id="ARBA00022840"/>
    </source>
</evidence>
<keyword evidence="4 5" id="KW-0067">ATP-binding</keyword>
<dbReference type="PANTHER" id="PTHR11070:SF17">
    <property type="entry name" value="DNA HELICASE IV"/>
    <property type="match status" value="1"/>
</dbReference>
<dbReference type="Gene3D" id="3.40.50.300">
    <property type="entry name" value="P-loop containing nucleotide triphosphate hydrolases"/>
    <property type="match status" value="3"/>
</dbReference>
<dbReference type="InterPro" id="IPR027785">
    <property type="entry name" value="UvrD-like_helicase_C"/>
</dbReference>
<dbReference type="Pfam" id="PF00580">
    <property type="entry name" value="UvrD-helicase"/>
    <property type="match status" value="1"/>
</dbReference>
<feature type="domain" description="UvrD-like helicase ATP-binding" evidence="6">
    <location>
        <begin position="250"/>
        <end position="652"/>
    </location>
</feature>
<organism evidence="7 8">
    <name type="scientific">Laceyella sediminis</name>
    <dbReference type="NCBI Taxonomy" id="573074"/>
    <lineage>
        <taxon>Bacteria</taxon>
        <taxon>Bacillati</taxon>
        <taxon>Bacillota</taxon>
        <taxon>Bacilli</taxon>
        <taxon>Bacillales</taxon>
        <taxon>Thermoactinomycetaceae</taxon>
        <taxon>Laceyella</taxon>
    </lineage>
</organism>
<evidence type="ECO:0000259" key="6">
    <source>
        <dbReference type="PROSITE" id="PS51198"/>
    </source>
</evidence>
<gene>
    <name evidence="7" type="ORF">CLV36_1175</name>
</gene>
<evidence type="ECO:0000256" key="2">
    <source>
        <dbReference type="ARBA" id="ARBA00022801"/>
    </source>
</evidence>
<dbReference type="PROSITE" id="PS51198">
    <property type="entry name" value="UVRD_HELICASE_ATP_BIND"/>
    <property type="match status" value="1"/>
</dbReference>
<evidence type="ECO:0000313" key="8">
    <source>
        <dbReference type="Proteomes" id="UP000238836"/>
    </source>
</evidence>
<dbReference type="EMBL" id="PVTZ01000017">
    <property type="protein sequence ID" value="PRZ12026.1"/>
    <property type="molecule type" value="Genomic_DNA"/>
</dbReference>
<proteinExistence type="predicted"/>
<keyword evidence="1 5" id="KW-0547">Nucleotide-binding</keyword>
<dbReference type="InterPro" id="IPR000212">
    <property type="entry name" value="DNA_helicase_UvrD/REP"/>
</dbReference>
<dbReference type="InterPro" id="IPR014016">
    <property type="entry name" value="UvrD-like_ATP-bd"/>
</dbReference>
<keyword evidence="8" id="KW-1185">Reference proteome</keyword>
<keyword evidence="2 5" id="KW-0378">Hydrolase</keyword>
<protein>
    <submittedName>
        <fullName evidence="7">DNA helicase-2/ATP-dependent DNA helicase PcrA</fullName>
    </submittedName>
</protein>
<dbReference type="SUPFAM" id="SSF52540">
    <property type="entry name" value="P-loop containing nucleoside triphosphate hydrolases"/>
    <property type="match status" value="1"/>
</dbReference>
<evidence type="ECO:0000256" key="5">
    <source>
        <dbReference type="PROSITE-ProRule" id="PRU00560"/>
    </source>
</evidence>
<comment type="caution">
    <text evidence="7">The sequence shown here is derived from an EMBL/GenBank/DDBJ whole genome shotgun (WGS) entry which is preliminary data.</text>
</comment>
<keyword evidence="3 5" id="KW-0347">Helicase</keyword>
<dbReference type="Pfam" id="PF13538">
    <property type="entry name" value="UvrD_C_2"/>
    <property type="match status" value="1"/>
</dbReference>
<dbReference type="InterPro" id="IPR048228">
    <property type="entry name" value="HelD_bacillota"/>
</dbReference>
<dbReference type="Proteomes" id="UP000238836">
    <property type="component" value="Unassembled WGS sequence"/>
</dbReference>
<evidence type="ECO:0000256" key="3">
    <source>
        <dbReference type="ARBA" id="ARBA00022806"/>
    </source>
</evidence>
<feature type="binding site" evidence="5">
    <location>
        <begin position="271"/>
        <end position="278"/>
    </location>
    <ligand>
        <name>ATP</name>
        <dbReference type="ChEBI" id="CHEBI:30616"/>
    </ligand>
</feature>
<dbReference type="PANTHER" id="PTHR11070">
    <property type="entry name" value="UVRD / RECB / PCRA DNA HELICASE FAMILY MEMBER"/>
    <property type="match status" value="1"/>
</dbReference>
<name>A0ABX5EJV7_9BACL</name>
<evidence type="ECO:0000256" key="1">
    <source>
        <dbReference type="ARBA" id="ARBA00022741"/>
    </source>
</evidence>
<reference evidence="7 8" key="1">
    <citation type="submission" date="2018-03" db="EMBL/GenBank/DDBJ databases">
        <title>Genomic Encyclopedia of Archaeal and Bacterial Type Strains, Phase II (KMG-II): from individual species to whole genera.</title>
        <authorList>
            <person name="Goeker M."/>
        </authorList>
    </citation>
    <scope>NUCLEOTIDE SEQUENCE [LARGE SCALE GENOMIC DNA]</scope>
    <source>
        <strain evidence="7 8">RHA1</strain>
    </source>
</reference>
<evidence type="ECO:0000313" key="7">
    <source>
        <dbReference type="EMBL" id="PRZ12026.1"/>
    </source>
</evidence>
<dbReference type="InterPro" id="IPR027417">
    <property type="entry name" value="P-loop_NTPase"/>
</dbReference>
<dbReference type="GO" id="GO:0004386">
    <property type="term" value="F:helicase activity"/>
    <property type="evidence" value="ECO:0007669"/>
    <property type="project" value="UniProtKB-KW"/>
</dbReference>
<sequence length="815" mass="94555">MGFSELVVKTLICRLRPGSVWKSGLRKDAPRQIQAVDRMSIGKEEWQLEERRLQHVLTEMNEAISELSKQLSTQGEDLRVWRGEFWEDVTVNMATAEDALETVASITQQARVMSEQERRQERDRRRFHVLKRMVKSPYFGRVDFTEAGETNTEEIYIGIASYFDEKTDAHLVYDWRAPIANMYYDGMPGPVEYETPMGTVQGTMHLKRQYLIKDGKLLSAFDMGAVIGDTILKEVLGQRSDTQMKNIVATIQAEQNRIIRDDRSKAVFVQGAAGSGKTSVALQRIAYLLYKHRSWLSHSQVLLFSPNPVFMSYVSNVLPELGEENIKQTTFQKYAEHRLGNAFHIEDAFDQLEHVLTHESDPALPARMSGIRYKSSICFFHLLQGYKQWLEQDGMQFRDIMLNGRVLVSREQMEERFYTHAPDAKLASRVQMMRAWLLDELERLAEQCIWDDWVGEEVEFLEKEDYYRAYKSSIWGDADPGEHHKAESTLRKKVVRQRFAPLRKQVKQLAFVDVYGVYQQLFVEGMVERFAKREDIPTDWLEICAYTRRRFQEGTIPYEDITPLLYLQELIHGVRRYMDIRYVLIDEAQDYSPFQLQVMRTLFPMAKLTVLGDWNQAILPHQTRQSGLEQMTSLFAEGEAQQYEMNRSYRSTSQIVAFTRELLTDAKPVTPFNREGPLPVVRKLAAPEDLARKLHEDIAAIRAEGYESLAVICKSHQECVQTYARLQGHVPITLVDKEDQELASGVVILPVYLAKGIEFDAVVIYNFSQENYSRESDRKRLYTACTRAMHRLFLYVQGEVSPFLAQVDPNKFTWM</sequence>
<dbReference type="NCBIfam" id="NF041464">
    <property type="entry name" value="HelD_BACSU"/>
    <property type="match status" value="1"/>
</dbReference>